<sequence length="195" mass="21706">MAYTPNLPLTRDCDGLRARIPGWGVDLDPKDRPSYPKLQHNEPPTTGAHWEFPERQPSHWPRERSIEHQFLTPVFGTSCPPKGISGVLRKFAYRKYSEARAAHWLLLVAADRVDALESHLASFLTARPDNPLTDTGIKGEFTHHGYSSRVGTNRADLSHTWMDPIIVGAPWIIPAVVAALAGRALLRRTESDASA</sequence>
<keyword evidence="3" id="KW-1185">Reference proteome</keyword>
<comment type="caution">
    <text evidence="2">The sequence shown here is derived from an EMBL/GenBank/DDBJ whole genome shotgun (WGS) entry which is preliminary data.</text>
</comment>
<accession>A0A7I9YXY1</accession>
<protein>
    <submittedName>
        <fullName evidence="2">Uncharacterized protein</fullName>
    </submittedName>
</protein>
<evidence type="ECO:0000256" key="1">
    <source>
        <dbReference type="SAM" id="MobiDB-lite"/>
    </source>
</evidence>
<dbReference type="AlphaFoldDB" id="A0A7I9YXY1"/>
<organism evidence="2 3">
    <name type="scientific">Mycobacterium bourgelatii</name>
    <dbReference type="NCBI Taxonomy" id="1273442"/>
    <lineage>
        <taxon>Bacteria</taxon>
        <taxon>Bacillati</taxon>
        <taxon>Actinomycetota</taxon>
        <taxon>Actinomycetes</taxon>
        <taxon>Mycobacteriales</taxon>
        <taxon>Mycobacteriaceae</taxon>
        <taxon>Mycobacterium</taxon>
    </lineage>
</organism>
<evidence type="ECO:0000313" key="3">
    <source>
        <dbReference type="Proteomes" id="UP000465360"/>
    </source>
</evidence>
<evidence type="ECO:0000313" key="2">
    <source>
        <dbReference type="EMBL" id="GFG93386.1"/>
    </source>
</evidence>
<name>A0A7I9YXY1_MYCBU</name>
<feature type="region of interest" description="Disordered" evidence="1">
    <location>
        <begin position="31"/>
        <end position="58"/>
    </location>
</feature>
<dbReference type="EMBL" id="BLKZ01000002">
    <property type="protein sequence ID" value="GFG93386.1"/>
    <property type="molecule type" value="Genomic_DNA"/>
</dbReference>
<dbReference type="Proteomes" id="UP000465360">
    <property type="component" value="Unassembled WGS sequence"/>
</dbReference>
<dbReference type="RefSeq" id="WP_163719164.1">
    <property type="nucleotide sequence ID" value="NZ_BLKZ01000002.1"/>
</dbReference>
<gene>
    <name evidence="2" type="ORF">MBOU_54280</name>
</gene>
<proteinExistence type="predicted"/>
<reference evidence="2 3" key="1">
    <citation type="journal article" date="2019" name="Emerg. Microbes Infect.">
        <title>Comprehensive subspecies identification of 175 nontuberculous mycobacteria species based on 7547 genomic profiles.</title>
        <authorList>
            <person name="Matsumoto Y."/>
            <person name="Kinjo T."/>
            <person name="Motooka D."/>
            <person name="Nabeya D."/>
            <person name="Jung N."/>
            <person name="Uechi K."/>
            <person name="Horii T."/>
            <person name="Iida T."/>
            <person name="Fujita J."/>
            <person name="Nakamura S."/>
        </authorList>
    </citation>
    <scope>NUCLEOTIDE SEQUENCE [LARGE SCALE GENOMIC DNA]</scope>
    <source>
        <strain evidence="2 3">JCM 30725</strain>
    </source>
</reference>